<keyword evidence="1" id="KW-0472">Membrane</keyword>
<name>A0A0E9UFL7_ANGAN</name>
<dbReference type="AlphaFoldDB" id="A0A0E9UFL7"/>
<dbReference type="EMBL" id="GBXM01043913">
    <property type="protein sequence ID" value="JAH64664.1"/>
    <property type="molecule type" value="Transcribed_RNA"/>
</dbReference>
<proteinExistence type="predicted"/>
<keyword evidence="1" id="KW-1133">Transmembrane helix</keyword>
<organism evidence="2">
    <name type="scientific">Anguilla anguilla</name>
    <name type="common">European freshwater eel</name>
    <name type="synonym">Muraena anguilla</name>
    <dbReference type="NCBI Taxonomy" id="7936"/>
    <lineage>
        <taxon>Eukaryota</taxon>
        <taxon>Metazoa</taxon>
        <taxon>Chordata</taxon>
        <taxon>Craniata</taxon>
        <taxon>Vertebrata</taxon>
        <taxon>Euteleostomi</taxon>
        <taxon>Actinopterygii</taxon>
        <taxon>Neopterygii</taxon>
        <taxon>Teleostei</taxon>
        <taxon>Anguilliformes</taxon>
        <taxon>Anguillidae</taxon>
        <taxon>Anguilla</taxon>
    </lineage>
</organism>
<reference evidence="2" key="2">
    <citation type="journal article" date="2015" name="Fish Shellfish Immunol.">
        <title>Early steps in the European eel (Anguilla anguilla)-Vibrio vulnificus interaction in the gills: Role of the RtxA13 toxin.</title>
        <authorList>
            <person name="Callol A."/>
            <person name="Pajuelo D."/>
            <person name="Ebbesson L."/>
            <person name="Teles M."/>
            <person name="MacKenzie S."/>
            <person name="Amaro C."/>
        </authorList>
    </citation>
    <scope>NUCLEOTIDE SEQUENCE</scope>
</reference>
<feature type="transmembrane region" description="Helical" evidence="1">
    <location>
        <begin position="12"/>
        <end position="30"/>
    </location>
</feature>
<accession>A0A0E9UFL7</accession>
<evidence type="ECO:0000313" key="2">
    <source>
        <dbReference type="EMBL" id="JAH64664.1"/>
    </source>
</evidence>
<protein>
    <submittedName>
        <fullName evidence="2">Uncharacterized protein</fullName>
    </submittedName>
</protein>
<evidence type="ECO:0000256" key="1">
    <source>
        <dbReference type="SAM" id="Phobius"/>
    </source>
</evidence>
<keyword evidence="1" id="KW-0812">Transmembrane</keyword>
<reference evidence="2" key="1">
    <citation type="submission" date="2014-11" db="EMBL/GenBank/DDBJ databases">
        <authorList>
            <person name="Amaro Gonzalez C."/>
        </authorList>
    </citation>
    <scope>NUCLEOTIDE SEQUENCE</scope>
</reference>
<sequence>MSGDDLSKAVKFWCLCEIFIIMYICYILHIQPIKGKLHFMHCLI</sequence>